<keyword evidence="8" id="KW-1185">Reference proteome</keyword>
<dbReference type="Pfam" id="PF13682">
    <property type="entry name" value="CZB"/>
    <property type="match status" value="1"/>
</dbReference>
<dbReference type="PANTHER" id="PTHR44757:SF2">
    <property type="entry name" value="BIOFILM ARCHITECTURE MAINTENANCE PROTEIN MBAA"/>
    <property type="match status" value="1"/>
</dbReference>
<dbReference type="EMBL" id="CP064782">
    <property type="protein sequence ID" value="QWT48694.1"/>
    <property type="molecule type" value="Genomic_DNA"/>
</dbReference>
<evidence type="ECO:0000259" key="4">
    <source>
        <dbReference type="PROSITE" id="PS50883"/>
    </source>
</evidence>
<dbReference type="InterPro" id="IPR001610">
    <property type="entry name" value="PAC"/>
</dbReference>
<feature type="domain" description="PAS" evidence="2">
    <location>
        <begin position="275"/>
        <end position="319"/>
    </location>
</feature>
<dbReference type="InterPro" id="IPR025991">
    <property type="entry name" value="Chemoreceptor_zinc-bind_dom"/>
</dbReference>
<feature type="domain" description="PAC" evidence="3">
    <location>
        <begin position="351"/>
        <end position="403"/>
    </location>
</feature>
<keyword evidence="1" id="KW-0129">CBS domain</keyword>
<dbReference type="PROSITE" id="PS50113">
    <property type="entry name" value="PAC"/>
    <property type="match status" value="3"/>
</dbReference>
<dbReference type="InterPro" id="IPR000160">
    <property type="entry name" value="GGDEF_dom"/>
</dbReference>
<dbReference type="PROSITE" id="PS50887">
    <property type="entry name" value="GGDEF"/>
    <property type="match status" value="1"/>
</dbReference>
<dbReference type="PROSITE" id="PS50112">
    <property type="entry name" value="PAS"/>
    <property type="match status" value="3"/>
</dbReference>
<feature type="domain" description="GGDEF" evidence="5">
    <location>
        <begin position="679"/>
        <end position="812"/>
    </location>
</feature>
<evidence type="ECO:0000259" key="2">
    <source>
        <dbReference type="PROSITE" id="PS50112"/>
    </source>
</evidence>
<dbReference type="CDD" id="cd01949">
    <property type="entry name" value="GGDEF"/>
    <property type="match status" value="1"/>
</dbReference>
<dbReference type="Pfam" id="PF00563">
    <property type="entry name" value="EAL"/>
    <property type="match status" value="1"/>
</dbReference>
<dbReference type="SMART" id="SM00091">
    <property type="entry name" value="PAS"/>
    <property type="match status" value="3"/>
</dbReference>
<protein>
    <submittedName>
        <fullName evidence="7">EAL domain-containing protein</fullName>
    </submittedName>
</protein>
<feature type="domain" description="CBS" evidence="6">
    <location>
        <begin position="10"/>
        <end position="69"/>
    </location>
</feature>
<dbReference type="SMART" id="SM00086">
    <property type="entry name" value="PAC"/>
    <property type="match status" value="3"/>
</dbReference>
<feature type="domain" description="EAL" evidence="4">
    <location>
        <begin position="821"/>
        <end position="1075"/>
    </location>
</feature>
<feature type="domain" description="CBS" evidence="6">
    <location>
        <begin position="73"/>
        <end position="131"/>
    </location>
</feature>
<accession>A0A975XUE5</accession>
<dbReference type="GO" id="GO:0003824">
    <property type="term" value="F:catalytic activity"/>
    <property type="evidence" value="ECO:0007669"/>
    <property type="project" value="UniProtKB-ARBA"/>
</dbReference>
<evidence type="ECO:0000259" key="5">
    <source>
        <dbReference type="PROSITE" id="PS50887"/>
    </source>
</evidence>
<dbReference type="NCBIfam" id="TIGR00254">
    <property type="entry name" value="GGDEF"/>
    <property type="match status" value="1"/>
</dbReference>
<reference evidence="7" key="1">
    <citation type="submission" date="2020-11" db="EMBL/GenBank/DDBJ databases">
        <title>Azospira inquinata sp. nov.</title>
        <authorList>
            <person name="Moe W.M."/>
            <person name="Mikes M.C."/>
        </authorList>
    </citation>
    <scope>NUCLEOTIDE SEQUENCE</scope>
    <source>
        <strain evidence="7">Azo-3</strain>
    </source>
</reference>
<dbReference type="PROSITE" id="PS50883">
    <property type="entry name" value="EAL"/>
    <property type="match status" value="1"/>
</dbReference>
<dbReference type="InterPro" id="IPR000700">
    <property type="entry name" value="PAS-assoc_C"/>
</dbReference>
<feature type="domain" description="CBS" evidence="6">
    <location>
        <begin position="203"/>
        <end position="260"/>
    </location>
</feature>
<dbReference type="Pfam" id="PF08448">
    <property type="entry name" value="PAS_4"/>
    <property type="match status" value="1"/>
</dbReference>
<dbReference type="NCBIfam" id="TIGR00229">
    <property type="entry name" value="sensory_box"/>
    <property type="match status" value="3"/>
</dbReference>
<feature type="domain" description="CBS" evidence="6">
    <location>
        <begin position="139"/>
        <end position="195"/>
    </location>
</feature>
<dbReference type="Proteomes" id="UP000683428">
    <property type="component" value="Chromosome"/>
</dbReference>
<evidence type="ECO:0000313" key="7">
    <source>
        <dbReference type="EMBL" id="QWT48694.1"/>
    </source>
</evidence>
<dbReference type="RefSeq" id="WP_216128520.1">
    <property type="nucleotide sequence ID" value="NZ_CP064782.1"/>
</dbReference>
<feature type="domain" description="PAS" evidence="2">
    <location>
        <begin position="400"/>
        <end position="443"/>
    </location>
</feature>
<dbReference type="InterPro" id="IPR013656">
    <property type="entry name" value="PAS_4"/>
</dbReference>
<dbReference type="InterPro" id="IPR052155">
    <property type="entry name" value="Biofilm_reg_signaling"/>
</dbReference>
<dbReference type="CDD" id="cd00130">
    <property type="entry name" value="PAS"/>
    <property type="match status" value="3"/>
</dbReference>
<organism evidence="7 8">
    <name type="scientific">Azospira inquinata</name>
    <dbReference type="NCBI Taxonomy" id="2785627"/>
    <lineage>
        <taxon>Bacteria</taxon>
        <taxon>Pseudomonadati</taxon>
        <taxon>Pseudomonadota</taxon>
        <taxon>Betaproteobacteria</taxon>
        <taxon>Rhodocyclales</taxon>
        <taxon>Rhodocyclaceae</taxon>
        <taxon>Azospira</taxon>
    </lineage>
</organism>
<feature type="domain" description="PAC" evidence="3">
    <location>
        <begin position="473"/>
        <end position="525"/>
    </location>
</feature>
<evidence type="ECO:0000259" key="6">
    <source>
        <dbReference type="PROSITE" id="PS51371"/>
    </source>
</evidence>
<dbReference type="InterPro" id="IPR000644">
    <property type="entry name" value="CBS_dom"/>
</dbReference>
<dbReference type="KEGG" id="aiq:Azoinq_12740"/>
<proteinExistence type="predicted"/>
<evidence type="ECO:0000313" key="8">
    <source>
        <dbReference type="Proteomes" id="UP000683428"/>
    </source>
</evidence>
<dbReference type="InterPro" id="IPR001633">
    <property type="entry name" value="EAL_dom"/>
</dbReference>
<name>A0A975XUE5_9RHOO</name>
<dbReference type="Pfam" id="PF00990">
    <property type="entry name" value="GGDEF"/>
    <property type="match status" value="1"/>
</dbReference>
<evidence type="ECO:0000256" key="1">
    <source>
        <dbReference type="PROSITE-ProRule" id="PRU00703"/>
    </source>
</evidence>
<feature type="domain" description="PAC" evidence="3">
    <location>
        <begin position="595"/>
        <end position="647"/>
    </location>
</feature>
<dbReference type="FunFam" id="3.30.70.270:FF:000001">
    <property type="entry name" value="Diguanylate cyclase domain protein"/>
    <property type="match status" value="1"/>
</dbReference>
<sequence length="1213" mass="135318">MSERLLSDLMTWNIVEVGLGATLAQAVEVMASARISSLVVMAQGRAAGIITERDILRALGGAVAPDTPVRQVMSSPVVSLDQDTPLHEAYHVLVERGVRHLLVTDQAGQAVGIVSNSDFRFSLGLDFFRRLRDNVRAVMQDRVPVLAFSDSLQQALNAMEKQHASCVIALSDQVPQGILTERDAVRLYHQGEVSLQLPLSQVMTRSLATITQDVPLHEAVERMHQERVRHLVVVDGSGRFQGVVSEQDVVAQLESEYLERTLADGRAAWGRLRVVEAQLHSVFHQASEYMGILALDGTLESANEAALSLLGVPQESVVGAPFWQTPWWSHSKEQQALVRLAFQAVIQGESRSLEATHQDKDGQLHTVDFHLKPMHNDQGLVTQVLAEGRDITARKRQEEKLRQLQRAVDQSPVAILVATAAWEVEYVNRAFEVLTGYSFADMLRVTPNRLWSGKDFPFAPEDVRRQVDGGKEWEGEVPCLRQDGRTVWTRLRVFPVQDDSGRVTHHLSMREDISERKQAEEARRLAASVFHHSHDAIIISDPKGLILDVNQAFTEQTGYSREEALGQPASMLNSGHHEARFFRELFATVGRQGFWQGEVWNRCKSGSLTVVLMCISAVHNEAGVLTHYVGVFSDITQKKMNEQQLERLAHFDPLTGLPNRTLMGDRLHLALAQASRRDTLLAVCYLDLDGFKAINDTWGHPVGDRLLVDVAERLQRSLRAGDTAARLGGDEFILLLNDLSSLAELEHLLQRILDFLSRPFQVGERPLTISASMGVTLFPRDEGDADTLIRHADQAMYQAKQRGRNRYQLFDTEQDARARALRQAMAEARRALERNEFVLYYQPQVNLCSGLVVGYEALIRWHHPERGLVMPGDFLPALEHTDLIVEIGDWVLRQALAQLREWAALGWDYPVSVNVAARDLQRGDFFSRLQQALADYPDISPALLELEILETAALDDLSQVNEVIRACQELGVSFALDDFGTGYSSLSYFKALPAQTLKIDQTFVRDMLSDPEALAIVEGVVGLTTAFRRKVVAEGVETPEHGAMLLRLGCVFAQGYAIARPMPGGEVPAWLQSYEPDPAWETVAAQQWLREDFPLIAAEVDHRRWLLQTLEDLQSPLPRPPVGNQNCRFGQWLRSHGRSHYQSLPGFPALDECHRLIHDQAERCFALRQAGDGAAFHASLACLDEGAQALVTALRALQQEVVAGRQGGQRSTA</sequence>
<dbReference type="PROSITE" id="PS51371">
    <property type="entry name" value="CBS"/>
    <property type="match status" value="4"/>
</dbReference>
<feature type="domain" description="PAS" evidence="2">
    <location>
        <begin position="522"/>
        <end position="567"/>
    </location>
</feature>
<dbReference type="Pfam" id="PF00571">
    <property type="entry name" value="CBS"/>
    <property type="match status" value="4"/>
</dbReference>
<dbReference type="InterPro" id="IPR000014">
    <property type="entry name" value="PAS"/>
</dbReference>
<dbReference type="SMART" id="SM00116">
    <property type="entry name" value="CBS"/>
    <property type="match status" value="4"/>
</dbReference>
<evidence type="ECO:0000259" key="3">
    <source>
        <dbReference type="PROSITE" id="PS50113"/>
    </source>
</evidence>
<dbReference type="SMART" id="SM00267">
    <property type="entry name" value="GGDEF"/>
    <property type="match status" value="1"/>
</dbReference>
<gene>
    <name evidence="7" type="ORF">Azoinq_12740</name>
</gene>
<dbReference type="SMART" id="SM00052">
    <property type="entry name" value="EAL"/>
    <property type="match status" value="1"/>
</dbReference>
<dbReference type="PANTHER" id="PTHR44757">
    <property type="entry name" value="DIGUANYLATE CYCLASE DGCP"/>
    <property type="match status" value="1"/>
</dbReference>
<dbReference type="Pfam" id="PF13426">
    <property type="entry name" value="PAS_9"/>
    <property type="match status" value="2"/>
</dbReference>
<dbReference type="CDD" id="cd01948">
    <property type="entry name" value="EAL"/>
    <property type="match status" value="1"/>
</dbReference>
<dbReference type="AlphaFoldDB" id="A0A975XUE5"/>